<keyword evidence="7" id="KW-0239">DNA-directed DNA polymerase</keyword>
<evidence type="ECO:0000256" key="8">
    <source>
        <dbReference type="ARBA" id="ARBA00023125"/>
    </source>
</evidence>
<dbReference type="SMART" id="SM00279">
    <property type="entry name" value="HhH2"/>
    <property type="match status" value="1"/>
</dbReference>
<comment type="catalytic activity">
    <reaction evidence="10">
        <text>DNA(n) + a 2'-deoxyribonucleoside 5'-triphosphate = DNA(n+1) + diphosphate</text>
        <dbReference type="Rhea" id="RHEA:22508"/>
        <dbReference type="Rhea" id="RHEA-COMP:17339"/>
        <dbReference type="Rhea" id="RHEA-COMP:17340"/>
        <dbReference type="ChEBI" id="CHEBI:33019"/>
        <dbReference type="ChEBI" id="CHEBI:61560"/>
        <dbReference type="ChEBI" id="CHEBI:173112"/>
        <dbReference type="EC" id="2.7.7.7"/>
    </reaction>
</comment>
<dbReference type="InterPro" id="IPR029060">
    <property type="entry name" value="PIN-like_dom_sf"/>
</dbReference>
<evidence type="ECO:0000313" key="13">
    <source>
        <dbReference type="EMBL" id="KKQ10479.1"/>
    </source>
</evidence>
<dbReference type="CDD" id="cd09859">
    <property type="entry name" value="PIN_53EXO"/>
    <property type="match status" value="1"/>
</dbReference>
<dbReference type="FunFam" id="1.10.150.20:FF:000002">
    <property type="entry name" value="DNA polymerase I"/>
    <property type="match status" value="1"/>
</dbReference>
<dbReference type="AlphaFoldDB" id="A0A0G0HED7"/>
<organism evidence="13 14">
    <name type="scientific">Candidatus Daviesbacteria bacterium GW2011_GWB1_36_5</name>
    <dbReference type="NCBI Taxonomy" id="1618426"/>
    <lineage>
        <taxon>Bacteria</taxon>
        <taxon>Candidatus Daviesiibacteriota</taxon>
    </lineage>
</organism>
<dbReference type="PRINTS" id="PR00868">
    <property type="entry name" value="DNAPOLI"/>
</dbReference>
<dbReference type="GO" id="GO:0008409">
    <property type="term" value="F:5'-3' exonuclease activity"/>
    <property type="evidence" value="ECO:0007669"/>
    <property type="project" value="InterPro"/>
</dbReference>
<dbReference type="PANTHER" id="PTHR10133">
    <property type="entry name" value="DNA POLYMERASE I"/>
    <property type="match status" value="1"/>
</dbReference>
<dbReference type="Pfam" id="PF01367">
    <property type="entry name" value="5_3_exonuc"/>
    <property type="match status" value="1"/>
</dbReference>
<evidence type="ECO:0000256" key="6">
    <source>
        <dbReference type="ARBA" id="ARBA00022763"/>
    </source>
</evidence>
<evidence type="ECO:0000256" key="10">
    <source>
        <dbReference type="ARBA" id="ARBA00049244"/>
    </source>
</evidence>
<dbReference type="InterPro" id="IPR036279">
    <property type="entry name" value="5-3_exonuclease_C_sf"/>
</dbReference>
<dbReference type="SUPFAM" id="SSF88723">
    <property type="entry name" value="PIN domain-like"/>
    <property type="match status" value="1"/>
</dbReference>
<dbReference type="GO" id="GO:0006302">
    <property type="term" value="P:double-strand break repair"/>
    <property type="evidence" value="ECO:0007669"/>
    <property type="project" value="TreeGrafter"/>
</dbReference>
<accession>A0A0G0HED7</accession>
<dbReference type="SUPFAM" id="SSF47807">
    <property type="entry name" value="5' to 3' exonuclease, C-terminal subdomain"/>
    <property type="match status" value="1"/>
</dbReference>
<dbReference type="SUPFAM" id="SSF56672">
    <property type="entry name" value="DNA/RNA polymerases"/>
    <property type="match status" value="1"/>
</dbReference>
<dbReference type="GO" id="GO:0003677">
    <property type="term" value="F:DNA binding"/>
    <property type="evidence" value="ECO:0007669"/>
    <property type="project" value="UniProtKB-KW"/>
</dbReference>
<dbReference type="InterPro" id="IPR020046">
    <property type="entry name" value="5-3_exonucl_a-hlix_arch_N"/>
</dbReference>
<sequence length="776" mass="86336">MKRLVLVDGNALLHRAYHATPPLTTSKGELINAVLGLTNMLLKCWDDLTPDFMAIAWDKAAPTFRHAAYTQYKATRGPTDDSLHSQYDRVHQVINALNIPEFGVDGYEADDLIGTLARQAVEKDKKLEVIVLTGDRDIMQIIDKRIKILMPRKTLTDVGLYGRDEFFARFNFEPKQIIDYKALAGDQSDNIPGVAGIGEVSATKLINQFGSMEKIYIPKNLKTLPERMQKLLSEGAESAVLSKKLATLDLKAPIKLDLSACKVHDYDKGKVISVFEELEFKSLITRLTGSGSDPLKGSSNVIASAAKQSSLDLEIAASSTTEVGTPRNDRGIQNQHTTDLDQAVEPVLKKMTEAGVLIDLKFLERLGKDLKARLLGLEKQIYSFIGHEFNLNSPKQLSEVLFDELHLPVIRKTKTGRSTDEQTLNELSSAHPSIPLLLEYRTLFKLVSTYIDALPKSVGIDARVHSTFNVEGAATGRLSSTNPNLQNIPVKGEMGGEIRKAFIAEGQEEDKRKALGVLIAPKGKVLLGADYSQIELRILAHLSGDKNLEKAFKEGLDIHAITASKIFNVPLDQITRQQRMVGKTMNFATLYGQGPRALSQQLKVDYATAKLYIEEYFAQFPKVRNWMASVLEFGYKMGFVETLSGRRRYIPELQAGNRMLKSFGERAAINHPIQGTSADMIKKAMVEIGRELSVVSRQSSDKKNLKTDSEQSERSDSCRLILQVHDELLFECNPKNLEKTAKLIKEKMENALKLDIPVVVDLKSGSNWGEMTPLKI</sequence>
<evidence type="ECO:0000256" key="9">
    <source>
        <dbReference type="ARBA" id="ARBA00023204"/>
    </source>
</evidence>
<comment type="caution">
    <text evidence="13">The sequence shown here is derived from an EMBL/GenBank/DDBJ whole genome shotgun (WGS) entry which is preliminary data.</text>
</comment>
<keyword evidence="8" id="KW-0238">DNA-binding</keyword>
<dbReference type="GO" id="GO:0006261">
    <property type="term" value="P:DNA-templated DNA replication"/>
    <property type="evidence" value="ECO:0007669"/>
    <property type="project" value="InterPro"/>
</dbReference>
<dbReference type="InterPro" id="IPR002421">
    <property type="entry name" value="5-3_exonuclease"/>
</dbReference>
<dbReference type="Gene3D" id="1.10.150.20">
    <property type="entry name" value="5' to 3' exonuclease, C-terminal subdomain"/>
    <property type="match status" value="2"/>
</dbReference>
<feature type="domain" description="DNA-directed DNA polymerase family A palm" evidence="12">
    <location>
        <begin position="495"/>
        <end position="736"/>
    </location>
</feature>
<keyword evidence="6" id="KW-0227">DNA damage</keyword>
<dbReference type="Pfam" id="PF00476">
    <property type="entry name" value="DNA_pol_A"/>
    <property type="match status" value="1"/>
</dbReference>
<reference evidence="13 14" key="1">
    <citation type="journal article" date="2015" name="Nature">
        <title>rRNA introns, odd ribosomes, and small enigmatic genomes across a large radiation of phyla.</title>
        <authorList>
            <person name="Brown C.T."/>
            <person name="Hug L.A."/>
            <person name="Thomas B.C."/>
            <person name="Sharon I."/>
            <person name="Castelle C.J."/>
            <person name="Singh A."/>
            <person name="Wilkins M.J."/>
            <person name="Williams K.H."/>
            <person name="Banfield J.F."/>
        </authorList>
    </citation>
    <scope>NUCLEOTIDE SEQUENCE [LARGE SCALE GENOMIC DNA]</scope>
</reference>
<dbReference type="InterPro" id="IPR008918">
    <property type="entry name" value="HhH2"/>
</dbReference>
<dbReference type="CDD" id="cd09898">
    <property type="entry name" value="H3TH_53EXO"/>
    <property type="match status" value="1"/>
</dbReference>
<dbReference type="PATRIC" id="fig|1618426.3.peg.211"/>
<keyword evidence="4" id="KW-0548">Nucleotidyltransferase</keyword>
<dbReference type="FunFam" id="1.10.150.20:FF:000003">
    <property type="entry name" value="DNA polymerase I"/>
    <property type="match status" value="1"/>
</dbReference>
<dbReference type="FunFam" id="1.20.1060.10:FF:000001">
    <property type="entry name" value="DNA polymerase I"/>
    <property type="match status" value="1"/>
</dbReference>
<evidence type="ECO:0000256" key="3">
    <source>
        <dbReference type="ARBA" id="ARBA00022679"/>
    </source>
</evidence>
<dbReference type="PANTHER" id="PTHR10133:SF27">
    <property type="entry name" value="DNA POLYMERASE NU"/>
    <property type="match status" value="1"/>
</dbReference>
<evidence type="ECO:0000256" key="1">
    <source>
        <dbReference type="ARBA" id="ARBA00007705"/>
    </source>
</evidence>
<dbReference type="InterPro" id="IPR043502">
    <property type="entry name" value="DNA/RNA_pol_sf"/>
</dbReference>
<dbReference type="CDD" id="cd08637">
    <property type="entry name" value="DNA_pol_A_pol_I_C"/>
    <property type="match status" value="1"/>
</dbReference>
<keyword evidence="3" id="KW-0808">Transferase</keyword>
<dbReference type="EC" id="2.7.7.7" evidence="2"/>
<dbReference type="InterPro" id="IPR019760">
    <property type="entry name" value="DNA-dir_DNA_pol_A_CS"/>
</dbReference>
<evidence type="ECO:0000256" key="4">
    <source>
        <dbReference type="ARBA" id="ARBA00022695"/>
    </source>
</evidence>
<gene>
    <name evidence="13" type="ORF">US19_C0004G0027</name>
</gene>
<dbReference type="SMART" id="SM00482">
    <property type="entry name" value="POLAc"/>
    <property type="match status" value="1"/>
</dbReference>
<protein>
    <recommendedName>
        <fullName evidence="2">DNA-directed DNA polymerase</fullName>
        <ecNumber evidence="2">2.7.7.7</ecNumber>
    </recommendedName>
</protein>
<dbReference type="Pfam" id="PF02739">
    <property type="entry name" value="5_3_exonuc_N"/>
    <property type="match status" value="1"/>
</dbReference>
<dbReference type="InterPro" id="IPR002298">
    <property type="entry name" value="DNA_polymerase_A"/>
</dbReference>
<dbReference type="Gene3D" id="3.40.50.1010">
    <property type="entry name" value="5'-nuclease"/>
    <property type="match status" value="1"/>
</dbReference>
<dbReference type="InterPro" id="IPR001098">
    <property type="entry name" value="DNA-dir_DNA_pol_A_palm_dom"/>
</dbReference>
<dbReference type="EMBL" id="LBSA01000004">
    <property type="protein sequence ID" value="KKQ10479.1"/>
    <property type="molecule type" value="Genomic_DNA"/>
</dbReference>
<dbReference type="InterPro" id="IPR020045">
    <property type="entry name" value="DNA_polI_H3TH"/>
</dbReference>
<name>A0A0G0HED7_9BACT</name>
<feature type="domain" description="5'-3' exonuclease" evidence="11">
    <location>
        <begin position="2"/>
        <end position="264"/>
    </location>
</feature>
<dbReference type="Gene3D" id="1.20.1060.10">
    <property type="entry name" value="Taq DNA Polymerase, Chain T, domain 4"/>
    <property type="match status" value="1"/>
</dbReference>
<keyword evidence="5" id="KW-0235">DNA replication</keyword>
<evidence type="ECO:0000259" key="12">
    <source>
        <dbReference type="SMART" id="SM00482"/>
    </source>
</evidence>
<dbReference type="PROSITE" id="PS00447">
    <property type="entry name" value="DNA_POLYMERASE_A"/>
    <property type="match status" value="1"/>
</dbReference>
<evidence type="ECO:0000313" key="14">
    <source>
        <dbReference type="Proteomes" id="UP000034492"/>
    </source>
</evidence>
<dbReference type="GO" id="GO:0003887">
    <property type="term" value="F:DNA-directed DNA polymerase activity"/>
    <property type="evidence" value="ECO:0007669"/>
    <property type="project" value="UniProtKB-KW"/>
</dbReference>
<evidence type="ECO:0000256" key="7">
    <source>
        <dbReference type="ARBA" id="ARBA00022932"/>
    </source>
</evidence>
<comment type="similarity">
    <text evidence="1">Belongs to the DNA polymerase type-A family.</text>
</comment>
<dbReference type="Gene3D" id="3.30.70.370">
    <property type="match status" value="1"/>
</dbReference>
<evidence type="ECO:0000256" key="2">
    <source>
        <dbReference type="ARBA" id="ARBA00012417"/>
    </source>
</evidence>
<dbReference type="SMART" id="SM00475">
    <property type="entry name" value="53EXOc"/>
    <property type="match status" value="1"/>
</dbReference>
<proteinExistence type="inferred from homology"/>
<keyword evidence="9" id="KW-0234">DNA repair</keyword>
<dbReference type="Proteomes" id="UP000034492">
    <property type="component" value="Unassembled WGS sequence"/>
</dbReference>
<evidence type="ECO:0000259" key="11">
    <source>
        <dbReference type="SMART" id="SM00475"/>
    </source>
</evidence>
<evidence type="ECO:0000256" key="5">
    <source>
        <dbReference type="ARBA" id="ARBA00022705"/>
    </source>
</evidence>